<evidence type="ECO:0000259" key="3">
    <source>
        <dbReference type="Pfam" id="PF10708"/>
    </source>
</evidence>
<organism evidence="4 5">
    <name type="scientific">Nocardioides fonticola</name>
    <dbReference type="NCBI Taxonomy" id="450363"/>
    <lineage>
        <taxon>Bacteria</taxon>
        <taxon>Bacillati</taxon>
        <taxon>Actinomycetota</taxon>
        <taxon>Actinomycetes</taxon>
        <taxon>Propionibacteriales</taxon>
        <taxon>Nocardioidaceae</taxon>
        <taxon>Nocardioides</taxon>
    </lineage>
</organism>
<feature type="compositionally biased region" description="Polar residues" evidence="1">
    <location>
        <begin position="33"/>
        <end position="42"/>
    </location>
</feature>
<reference evidence="5" key="1">
    <citation type="journal article" date="2019" name="Int. J. Syst. Evol. Microbiol.">
        <title>The Global Catalogue of Microorganisms (GCM) 10K type strain sequencing project: providing services to taxonomists for standard genome sequencing and annotation.</title>
        <authorList>
            <consortium name="The Broad Institute Genomics Platform"/>
            <consortium name="The Broad Institute Genome Sequencing Center for Infectious Disease"/>
            <person name="Wu L."/>
            <person name="Ma J."/>
        </authorList>
    </citation>
    <scope>NUCLEOTIDE SEQUENCE [LARGE SCALE GENOMIC DNA]</scope>
    <source>
        <strain evidence="5">JCM 16703</strain>
    </source>
</reference>
<keyword evidence="2" id="KW-0472">Membrane</keyword>
<evidence type="ECO:0000313" key="4">
    <source>
        <dbReference type="EMBL" id="GAA4123120.1"/>
    </source>
</evidence>
<dbReference type="InterPro" id="IPR018929">
    <property type="entry name" value="DUF2510"/>
</dbReference>
<evidence type="ECO:0000256" key="1">
    <source>
        <dbReference type="SAM" id="MobiDB-lite"/>
    </source>
</evidence>
<evidence type="ECO:0000256" key="2">
    <source>
        <dbReference type="SAM" id="Phobius"/>
    </source>
</evidence>
<keyword evidence="5" id="KW-1185">Reference proteome</keyword>
<dbReference type="EMBL" id="BAAAZH010000023">
    <property type="protein sequence ID" value="GAA4123120.1"/>
    <property type="molecule type" value="Genomic_DNA"/>
</dbReference>
<dbReference type="Pfam" id="PF10708">
    <property type="entry name" value="DUF2510"/>
    <property type="match status" value="1"/>
</dbReference>
<protein>
    <recommendedName>
        <fullName evidence="3">DUF2510 domain-containing protein</fullName>
    </recommendedName>
</protein>
<proteinExistence type="predicted"/>
<feature type="transmembrane region" description="Helical" evidence="2">
    <location>
        <begin position="54"/>
        <end position="74"/>
    </location>
</feature>
<evidence type="ECO:0000313" key="5">
    <source>
        <dbReference type="Proteomes" id="UP001501495"/>
    </source>
</evidence>
<feature type="transmembrane region" description="Helical" evidence="2">
    <location>
        <begin position="81"/>
        <end position="100"/>
    </location>
</feature>
<dbReference type="Proteomes" id="UP001501495">
    <property type="component" value="Unassembled WGS sequence"/>
</dbReference>
<sequence length="102" mass="10758">MTEQPPPGFYADPDDPSFERWWSGDSWGEQRRASQQSSGDGTTARSIDFFGVDLGIALALVLPPLGIVSGLVIATRPGKTSSGLTIVLMAVLVLAAWIAVLG</sequence>
<comment type="caution">
    <text evidence="4">The sequence shown here is derived from an EMBL/GenBank/DDBJ whole genome shotgun (WGS) entry which is preliminary data.</text>
</comment>
<accession>A0ABP7XP37</accession>
<dbReference type="RefSeq" id="WP_344734215.1">
    <property type="nucleotide sequence ID" value="NZ_BAAAZH010000023.1"/>
</dbReference>
<name>A0ABP7XP37_9ACTN</name>
<gene>
    <name evidence="4" type="ORF">GCM10022215_29460</name>
</gene>
<keyword evidence="2" id="KW-0812">Transmembrane</keyword>
<feature type="domain" description="DUF2510" evidence="3">
    <location>
        <begin position="7"/>
        <end position="37"/>
    </location>
</feature>
<feature type="region of interest" description="Disordered" evidence="1">
    <location>
        <begin position="1"/>
        <end position="42"/>
    </location>
</feature>
<keyword evidence="2" id="KW-1133">Transmembrane helix</keyword>